<name>A0A9J5WHG3_SOLCO</name>
<protein>
    <submittedName>
        <fullName evidence="2">Uncharacterized protein</fullName>
    </submittedName>
</protein>
<gene>
    <name evidence="2" type="ORF">H5410_055019</name>
</gene>
<proteinExistence type="predicted"/>
<keyword evidence="3" id="KW-1185">Reference proteome</keyword>
<evidence type="ECO:0000313" key="2">
    <source>
        <dbReference type="EMBL" id="KAG5574885.1"/>
    </source>
</evidence>
<reference evidence="2 3" key="1">
    <citation type="submission" date="2020-09" db="EMBL/GenBank/DDBJ databases">
        <title>De no assembly of potato wild relative species, Solanum commersonii.</title>
        <authorList>
            <person name="Cho K."/>
        </authorList>
    </citation>
    <scope>NUCLEOTIDE SEQUENCE [LARGE SCALE GENOMIC DNA]</scope>
    <source>
        <strain evidence="2">LZ3.2</strain>
        <tissue evidence="2">Leaf</tissue>
    </source>
</reference>
<dbReference type="AlphaFoldDB" id="A0A9J5WHG3"/>
<evidence type="ECO:0000256" key="1">
    <source>
        <dbReference type="SAM" id="MobiDB-lite"/>
    </source>
</evidence>
<feature type="region of interest" description="Disordered" evidence="1">
    <location>
        <begin position="125"/>
        <end position="168"/>
    </location>
</feature>
<organism evidence="2 3">
    <name type="scientific">Solanum commersonii</name>
    <name type="common">Commerson's wild potato</name>
    <name type="synonym">Commerson's nightshade</name>
    <dbReference type="NCBI Taxonomy" id="4109"/>
    <lineage>
        <taxon>Eukaryota</taxon>
        <taxon>Viridiplantae</taxon>
        <taxon>Streptophyta</taxon>
        <taxon>Embryophyta</taxon>
        <taxon>Tracheophyta</taxon>
        <taxon>Spermatophyta</taxon>
        <taxon>Magnoliopsida</taxon>
        <taxon>eudicotyledons</taxon>
        <taxon>Gunneridae</taxon>
        <taxon>Pentapetalae</taxon>
        <taxon>asterids</taxon>
        <taxon>lamiids</taxon>
        <taxon>Solanales</taxon>
        <taxon>Solanaceae</taxon>
        <taxon>Solanoideae</taxon>
        <taxon>Solaneae</taxon>
        <taxon>Solanum</taxon>
    </lineage>
</organism>
<feature type="region of interest" description="Disordered" evidence="1">
    <location>
        <begin position="1"/>
        <end position="24"/>
    </location>
</feature>
<evidence type="ECO:0000313" key="3">
    <source>
        <dbReference type="Proteomes" id="UP000824120"/>
    </source>
</evidence>
<feature type="compositionally biased region" description="Gly residues" evidence="1">
    <location>
        <begin position="134"/>
        <end position="152"/>
    </location>
</feature>
<dbReference type="Proteomes" id="UP000824120">
    <property type="component" value="Chromosome 11"/>
</dbReference>
<sequence>MEDHTNGKSEAITSSISDHTQENPMMMRKKSRKLIIVLHFVRDLFKKIGGMFSKKDQQEKSQIIYSPRIPSDRSLKRNKEIYESQMKILQLDESQLEELGIVISNHCRTGSMTLTKIREKRRWRFKVKTPEVQSGGGGGGRGGGGGDGGGGNDQRQGRGRAQRYPVPK</sequence>
<accession>A0A9J5WHG3</accession>
<dbReference type="EMBL" id="JACXVP010000011">
    <property type="protein sequence ID" value="KAG5574885.1"/>
    <property type="molecule type" value="Genomic_DNA"/>
</dbReference>
<dbReference type="OrthoDB" id="10384663at2759"/>
<comment type="caution">
    <text evidence="2">The sequence shown here is derived from an EMBL/GenBank/DDBJ whole genome shotgun (WGS) entry which is preliminary data.</text>
</comment>